<sequence length="247" mass="25801">MTTFAKDAFQGKTAIVVGGSRGIGKAIAERLAAAGAAVAISYVNSATAAEQIAEKIRQQGGSAIAIQADISQLSAISALFDKTEVSLGKPDIVVANAANYIPALLSEATEEQYDTVFNTNTKGIFFVLQEAARRVTDGGRIIVTSTGGTKMYFTMNAIYLGSKGAVEQFVRVLSRELGARGITVNAVSPGFTNTDLLPERDRAVAADMSPFKRIGEPEDVADVTVFLASDAGRWITGQNIGAGGGVF</sequence>
<accession>A0ABS5J6N8</accession>
<evidence type="ECO:0000256" key="2">
    <source>
        <dbReference type="ARBA" id="ARBA00023002"/>
    </source>
</evidence>
<proteinExistence type="inferred from homology"/>
<evidence type="ECO:0000256" key="1">
    <source>
        <dbReference type="ARBA" id="ARBA00006484"/>
    </source>
</evidence>
<gene>
    <name evidence="3" type="ORF">KE626_26415</name>
</gene>
<comment type="caution">
    <text evidence="3">The sequence shown here is derived from an EMBL/GenBank/DDBJ whole genome shotgun (WGS) entry which is preliminary data.</text>
</comment>
<dbReference type="Gene3D" id="3.40.50.720">
    <property type="entry name" value="NAD(P)-binding Rossmann-like Domain"/>
    <property type="match status" value="1"/>
</dbReference>
<reference evidence="3 4" key="1">
    <citation type="submission" date="2021-04" db="EMBL/GenBank/DDBJ databases">
        <title>Chitinophaga sp. nov., isolated from the rhizosphere soil.</title>
        <authorList>
            <person name="He S."/>
        </authorList>
    </citation>
    <scope>NUCLEOTIDE SEQUENCE [LARGE SCALE GENOMIC DNA]</scope>
    <source>
        <strain evidence="3 4">2R12</strain>
    </source>
</reference>
<protein>
    <submittedName>
        <fullName evidence="3">SDR family oxidoreductase</fullName>
    </submittedName>
</protein>
<dbReference type="PANTHER" id="PTHR48107">
    <property type="entry name" value="NADPH-DEPENDENT ALDEHYDE REDUCTASE-LIKE PROTEIN, CHLOROPLASTIC-RELATED"/>
    <property type="match status" value="1"/>
</dbReference>
<evidence type="ECO:0000313" key="4">
    <source>
        <dbReference type="Proteomes" id="UP000676386"/>
    </source>
</evidence>
<keyword evidence="2" id="KW-0560">Oxidoreductase</keyword>
<dbReference type="EMBL" id="JAGTXB010000018">
    <property type="protein sequence ID" value="MBS0030888.1"/>
    <property type="molecule type" value="Genomic_DNA"/>
</dbReference>
<dbReference type="RefSeq" id="WP_211976027.1">
    <property type="nucleotide sequence ID" value="NZ_CBFHAM010000051.1"/>
</dbReference>
<dbReference type="PRINTS" id="PR00081">
    <property type="entry name" value="GDHRDH"/>
</dbReference>
<dbReference type="InterPro" id="IPR036291">
    <property type="entry name" value="NAD(P)-bd_dom_sf"/>
</dbReference>
<dbReference type="Proteomes" id="UP000676386">
    <property type="component" value="Unassembled WGS sequence"/>
</dbReference>
<dbReference type="InterPro" id="IPR002347">
    <property type="entry name" value="SDR_fam"/>
</dbReference>
<keyword evidence="4" id="KW-1185">Reference proteome</keyword>
<evidence type="ECO:0000313" key="3">
    <source>
        <dbReference type="EMBL" id="MBS0030888.1"/>
    </source>
</evidence>
<dbReference type="Pfam" id="PF13561">
    <property type="entry name" value="adh_short_C2"/>
    <property type="match status" value="1"/>
</dbReference>
<dbReference type="PANTHER" id="PTHR48107:SF7">
    <property type="entry name" value="RE15974P"/>
    <property type="match status" value="1"/>
</dbReference>
<organism evidence="3 4">
    <name type="scientific">Chitinophaga hostae</name>
    <dbReference type="NCBI Taxonomy" id="2831022"/>
    <lineage>
        <taxon>Bacteria</taxon>
        <taxon>Pseudomonadati</taxon>
        <taxon>Bacteroidota</taxon>
        <taxon>Chitinophagia</taxon>
        <taxon>Chitinophagales</taxon>
        <taxon>Chitinophagaceae</taxon>
        <taxon>Chitinophaga</taxon>
    </lineage>
</organism>
<name>A0ABS5J6N8_9BACT</name>
<dbReference type="SUPFAM" id="SSF51735">
    <property type="entry name" value="NAD(P)-binding Rossmann-fold domains"/>
    <property type="match status" value="1"/>
</dbReference>
<comment type="similarity">
    <text evidence="1">Belongs to the short-chain dehydrogenases/reductases (SDR) family.</text>
</comment>